<dbReference type="Proteomes" id="UP000580250">
    <property type="component" value="Unassembled WGS sequence"/>
</dbReference>
<sequence>MKRMDCSPKIFCLYNKQNKGLYARLCICPINLLWLYFQQFVRKGIINRGERR</sequence>
<accession>A0A6V7WSY0</accession>
<dbReference type="AlphaFoldDB" id="A0A6V7WSY0"/>
<keyword evidence="1" id="KW-1133">Transmembrane helix</keyword>
<evidence type="ECO:0000313" key="3">
    <source>
        <dbReference type="Proteomes" id="UP000580250"/>
    </source>
</evidence>
<feature type="transmembrane region" description="Helical" evidence="1">
    <location>
        <begin position="21"/>
        <end position="37"/>
    </location>
</feature>
<evidence type="ECO:0000256" key="1">
    <source>
        <dbReference type="SAM" id="Phobius"/>
    </source>
</evidence>
<keyword evidence="1" id="KW-0812">Transmembrane</keyword>
<name>A0A6V7WSY0_MELEN</name>
<evidence type="ECO:0000313" key="2">
    <source>
        <dbReference type="EMBL" id="CAD2190154.1"/>
    </source>
</evidence>
<gene>
    <name evidence="2" type="ORF">MENT_LOCUS42921</name>
</gene>
<organism evidence="2 3">
    <name type="scientific">Meloidogyne enterolobii</name>
    <name type="common">Root-knot nematode worm</name>
    <name type="synonym">Meloidogyne mayaguensis</name>
    <dbReference type="NCBI Taxonomy" id="390850"/>
    <lineage>
        <taxon>Eukaryota</taxon>
        <taxon>Metazoa</taxon>
        <taxon>Ecdysozoa</taxon>
        <taxon>Nematoda</taxon>
        <taxon>Chromadorea</taxon>
        <taxon>Rhabditida</taxon>
        <taxon>Tylenchina</taxon>
        <taxon>Tylenchomorpha</taxon>
        <taxon>Tylenchoidea</taxon>
        <taxon>Meloidogynidae</taxon>
        <taxon>Meloidogyninae</taxon>
        <taxon>Meloidogyne</taxon>
    </lineage>
</organism>
<dbReference type="EMBL" id="CAJEWN010000791">
    <property type="protein sequence ID" value="CAD2190154.1"/>
    <property type="molecule type" value="Genomic_DNA"/>
</dbReference>
<keyword evidence="1" id="KW-0472">Membrane</keyword>
<reference evidence="2 3" key="1">
    <citation type="submission" date="2020-08" db="EMBL/GenBank/DDBJ databases">
        <authorList>
            <person name="Koutsovoulos G."/>
            <person name="Danchin GJ E."/>
        </authorList>
    </citation>
    <scope>NUCLEOTIDE SEQUENCE [LARGE SCALE GENOMIC DNA]</scope>
</reference>
<proteinExistence type="predicted"/>
<comment type="caution">
    <text evidence="2">The sequence shown here is derived from an EMBL/GenBank/DDBJ whole genome shotgun (WGS) entry which is preliminary data.</text>
</comment>
<protein>
    <submittedName>
        <fullName evidence="2">Uncharacterized protein</fullName>
    </submittedName>
</protein>